<reference evidence="1 2" key="1">
    <citation type="journal article" date="2015" name="Microbiome">
        <title>Genomic resolution of linkages in carbon, nitrogen, and sulfur cycling among widespread estuary sediment bacteria.</title>
        <authorList>
            <person name="Baker B.J."/>
            <person name="Lazar C.S."/>
            <person name="Teske A.P."/>
            <person name="Dick G.J."/>
        </authorList>
    </citation>
    <scope>NUCLEOTIDE SEQUENCE [LARGE SCALE GENOMIC DNA]</scope>
    <source>
        <strain evidence="1">SM23_40</strain>
    </source>
</reference>
<evidence type="ECO:0000313" key="1">
    <source>
        <dbReference type="EMBL" id="KPK69400.1"/>
    </source>
</evidence>
<dbReference type="AlphaFoldDB" id="A0A0S8G8K8"/>
<dbReference type="EMBL" id="LJUI01000037">
    <property type="protein sequence ID" value="KPK69400.1"/>
    <property type="molecule type" value="Genomic_DNA"/>
</dbReference>
<organism evidence="1 2">
    <name type="scientific">candidate division TA06 bacterium SM23_40</name>
    <dbReference type="NCBI Taxonomy" id="1703774"/>
    <lineage>
        <taxon>Bacteria</taxon>
        <taxon>Bacteria division TA06</taxon>
    </lineage>
</organism>
<protein>
    <submittedName>
        <fullName evidence="1">Uncharacterized protein</fullName>
    </submittedName>
</protein>
<sequence length="195" mass="22330">MPAVLLLVVAVAKSLTGCTEQRERLPGEGPIVAFERHDRWLSVFADPATRVLQLVHKDKLERFMPGDPAALTGIVVGPPDTIWEEQAGSRYFVYRRPQGVFKIGEEEYVAGGDIHVSYPLYYYPTERRPESFLHPLIVQRLRRNRKEETVMLFECGFAQPELIVVLENGLIEEVVWTDLAELRLRSDAHQCTPWD</sequence>
<dbReference type="Proteomes" id="UP000051717">
    <property type="component" value="Unassembled WGS sequence"/>
</dbReference>
<comment type="caution">
    <text evidence="1">The sequence shown here is derived from an EMBL/GenBank/DDBJ whole genome shotgun (WGS) entry which is preliminary data.</text>
</comment>
<name>A0A0S8G8K8_UNCT6</name>
<proteinExistence type="predicted"/>
<gene>
    <name evidence="1" type="ORF">AMJ82_05695</name>
</gene>
<evidence type="ECO:0000313" key="2">
    <source>
        <dbReference type="Proteomes" id="UP000051717"/>
    </source>
</evidence>
<accession>A0A0S8G8K8</accession>